<dbReference type="EC" id="3.2.1.-" evidence="3"/>
<sequence>MIRTERDLLSIDTRQGTDNQYTFSNGNALPYTGVPFGMNYFVPQTAGERGSWFFNPNDRTFQGFRLTHQPSPWMGDFSSFVMTPTQSNVAETTLFFHQSSYRPDQSVFAPHYLNITSLRHRIVSELVPTRYGAQLRMTYQQPETAAWLLSLKGRYTFSLSDDGLALSGYVINYAGCEDPDFKMYVTFRFSIPATYLSTEEMFNEEASEKTHSLLFGFASAVDNVTVSIGTSFLSSDQATRHALAIEGDSFESLRHAACQEWLDYLGRIHIDDQASEDSRTFYGNLYRTGLFPQTFYERDEAGNDYHYDTMSRKVRPGKYFTNNGFWDTYKTLFPLYSIIASDYYNIMLEGFLNAYRETGYLPKWLSPDERGLMPGTLVDAVIADAAVKGIRLDLMPEFLEAMIKGATVQSEHEHYGRRGTEQYIELGYVSSDYGESVNHTQDYAYSDFCIARVAEQLGERAVMEKYDQQSLNYRHLFDAETGFMRPKTAAGEFVTPFNPLDWGKHYTEGSAWQNSLAMYHNFADMIEQMGGAEAFTNHLIALVQSSPDFNVGGYGFEIHEMSEMAAVDFGQLAMSNQPSFHLPYLFNYVNQPAYTQMLVKKIQDELFDSSWQGYPGDEDNGSMSAWYILSSLGFYPVCPGSGEYVVGVPRFEKMTVKVGTDCELVIRTTACPKMYPFVKGLRIDGVEVAPLAIRHEQLMTANEIEFEMSLIPPPPQEKWQKHLPYSLHKK</sequence>
<organism evidence="3 4">
    <name type="scientific">Vagococcus lutrae</name>
    <dbReference type="NCBI Taxonomy" id="81947"/>
    <lineage>
        <taxon>Bacteria</taxon>
        <taxon>Bacillati</taxon>
        <taxon>Bacillota</taxon>
        <taxon>Bacilli</taxon>
        <taxon>Lactobacillales</taxon>
        <taxon>Enterococcaceae</taxon>
        <taxon>Vagococcus</taxon>
    </lineage>
</organism>
<reference evidence="3" key="1">
    <citation type="submission" date="2023-01" db="EMBL/GenBank/DDBJ databases">
        <title>Oxazolidinone resistance genes in florfenicol resistant enterococci from beef cattle and veal calves at slaughter.</title>
        <authorList>
            <person name="Biggel M."/>
        </authorList>
    </citation>
    <scope>NUCLEOTIDE SEQUENCE</scope>
    <source>
        <strain evidence="3">K204-1</strain>
    </source>
</reference>
<evidence type="ECO:0000259" key="1">
    <source>
        <dbReference type="Pfam" id="PF07971"/>
    </source>
</evidence>
<dbReference type="GO" id="GO:0005975">
    <property type="term" value="P:carbohydrate metabolic process"/>
    <property type="evidence" value="ECO:0007669"/>
    <property type="project" value="InterPro"/>
</dbReference>
<protein>
    <submittedName>
        <fullName evidence="3">GH92 family glycosyl hydrolase</fullName>
        <ecNumber evidence="3">3.2.1.-</ecNumber>
    </submittedName>
</protein>
<keyword evidence="3" id="KW-0378">Hydrolase</keyword>
<name>A0AAE9XJ51_9ENTE</name>
<keyword evidence="3" id="KW-0326">Glycosidase</keyword>
<dbReference type="Gene3D" id="1.20.1610.10">
    <property type="entry name" value="alpha-1,2-mannosidases domains"/>
    <property type="match status" value="1"/>
</dbReference>
<dbReference type="RefSeq" id="WP_272163572.1">
    <property type="nucleotide sequence ID" value="NZ_CP116507.1"/>
</dbReference>
<dbReference type="InterPro" id="IPR050883">
    <property type="entry name" value="PNGase"/>
</dbReference>
<accession>A0AAE9XJ51</accession>
<dbReference type="Gene3D" id="1.20.1050.60">
    <property type="entry name" value="alpha-1,2-mannosidase"/>
    <property type="match status" value="1"/>
</dbReference>
<feature type="domain" description="Glycosyl hydrolase family 92" evidence="1">
    <location>
        <begin position="245"/>
        <end position="709"/>
    </location>
</feature>
<dbReference type="Pfam" id="PF07971">
    <property type="entry name" value="Glyco_hydro_92"/>
    <property type="match status" value="1"/>
</dbReference>
<dbReference type="GO" id="GO:0016798">
    <property type="term" value="F:hydrolase activity, acting on glycosyl bonds"/>
    <property type="evidence" value="ECO:0007669"/>
    <property type="project" value="UniProtKB-KW"/>
</dbReference>
<dbReference type="InterPro" id="IPR014718">
    <property type="entry name" value="GH-type_carb-bd"/>
</dbReference>
<dbReference type="SUPFAM" id="SSF48208">
    <property type="entry name" value="Six-hairpin glycosidases"/>
    <property type="match status" value="1"/>
</dbReference>
<dbReference type="PANTHER" id="PTHR12143:SF43">
    <property type="entry name" value="PUTATIVE-RELATED"/>
    <property type="match status" value="1"/>
</dbReference>
<dbReference type="Gene3D" id="3.30.2080.10">
    <property type="entry name" value="GH92 mannosidase domain"/>
    <property type="match status" value="1"/>
</dbReference>
<dbReference type="InterPro" id="IPR005887">
    <property type="entry name" value="GH92_a_mannosidase_put"/>
</dbReference>
<feature type="domain" description="Glycosyl hydrolase family 92 N-terminal" evidence="2">
    <location>
        <begin position="11"/>
        <end position="231"/>
    </location>
</feature>
<dbReference type="AlphaFoldDB" id="A0AAE9XJ51"/>
<gene>
    <name evidence="3" type="ORF">PML95_03035</name>
</gene>
<evidence type="ECO:0000259" key="2">
    <source>
        <dbReference type="Pfam" id="PF17678"/>
    </source>
</evidence>
<dbReference type="Gene3D" id="2.70.98.10">
    <property type="match status" value="1"/>
</dbReference>
<dbReference type="Proteomes" id="UP001179600">
    <property type="component" value="Chromosome"/>
</dbReference>
<dbReference type="InterPro" id="IPR008928">
    <property type="entry name" value="6-hairpin_glycosidase_sf"/>
</dbReference>
<dbReference type="NCBIfam" id="TIGR01180">
    <property type="entry name" value="aman2_put"/>
    <property type="match status" value="1"/>
</dbReference>
<dbReference type="GO" id="GO:0000224">
    <property type="term" value="F:peptide-N4-(N-acetyl-beta-glucosaminyl)asparagine amidase activity"/>
    <property type="evidence" value="ECO:0007669"/>
    <property type="project" value="TreeGrafter"/>
</dbReference>
<dbReference type="EMBL" id="CP116507">
    <property type="protein sequence ID" value="WCG23231.1"/>
    <property type="molecule type" value="Genomic_DNA"/>
</dbReference>
<dbReference type="InterPro" id="IPR041371">
    <property type="entry name" value="GH92_N"/>
</dbReference>
<evidence type="ECO:0000313" key="4">
    <source>
        <dbReference type="Proteomes" id="UP001179600"/>
    </source>
</evidence>
<dbReference type="GO" id="GO:0005829">
    <property type="term" value="C:cytosol"/>
    <property type="evidence" value="ECO:0007669"/>
    <property type="project" value="TreeGrafter"/>
</dbReference>
<dbReference type="Pfam" id="PF17678">
    <property type="entry name" value="Glyco_hydro_92N"/>
    <property type="match status" value="1"/>
</dbReference>
<dbReference type="GO" id="GO:0030246">
    <property type="term" value="F:carbohydrate binding"/>
    <property type="evidence" value="ECO:0007669"/>
    <property type="project" value="InterPro"/>
</dbReference>
<dbReference type="GO" id="GO:0006516">
    <property type="term" value="P:glycoprotein catabolic process"/>
    <property type="evidence" value="ECO:0007669"/>
    <property type="project" value="TreeGrafter"/>
</dbReference>
<evidence type="ECO:0000313" key="3">
    <source>
        <dbReference type="EMBL" id="WCG23231.1"/>
    </source>
</evidence>
<proteinExistence type="predicted"/>
<dbReference type="PANTHER" id="PTHR12143">
    <property type="entry name" value="PEPTIDE N-GLYCANASE PNGASE -RELATED"/>
    <property type="match status" value="1"/>
</dbReference>
<dbReference type="InterPro" id="IPR012939">
    <property type="entry name" value="Glyco_hydro_92"/>
</dbReference>